<evidence type="ECO:0000313" key="3">
    <source>
        <dbReference type="Proteomes" id="UP001347796"/>
    </source>
</evidence>
<dbReference type="AlphaFoldDB" id="A0AAN8JNM0"/>
<evidence type="ECO:0000256" key="1">
    <source>
        <dbReference type="SAM" id="MobiDB-lite"/>
    </source>
</evidence>
<dbReference type="EMBL" id="JAZGQO010000008">
    <property type="protein sequence ID" value="KAK6179034.1"/>
    <property type="molecule type" value="Genomic_DNA"/>
</dbReference>
<sequence length="309" mass="35519">MDSHQDNYFDLNFGKSSQTARRGETEDTSSIATISTAQIGEEENINCVKPVHTTAFNYNHQSYSSYLIRRSCNSNADKSSSEVKEYSNEENGQKLKSSLINIPMVSAGDLPHPKSLRKRISNRTPKYKRVKVDHDQAMMVENHIKQMKFRIARVDRNEDIEVLNNECNSDVFSNDLCVLNTKDLPPLPPIKTPLHEYRSSYPASCITPPQINHQTVSRTNTDKLPALRLGMNERCSIMDFYNLEPTSSLLDTNTPIPSMYSYSTTNLRKHSETPTDFPTDQYYTRDGDNEEAWLYQQWKPRCIFPNDEE</sequence>
<gene>
    <name evidence="2" type="ORF">SNE40_011482</name>
</gene>
<comment type="caution">
    <text evidence="2">The sequence shown here is derived from an EMBL/GenBank/DDBJ whole genome shotgun (WGS) entry which is preliminary data.</text>
</comment>
<feature type="region of interest" description="Disordered" evidence="1">
    <location>
        <begin position="1"/>
        <end position="29"/>
    </location>
</feature>
<name>A0AAN8JNM0_PATCE</name>
<organism evidence="2 3">
    <name type="scientific">Patella caerulea</name>
    <name type="common">Rayed Mediterranean limpet</name>
    <dbReference type="NCBI Taxonomy" id="87958"/>
    <lineage>
        <taxon>Eukaryota</taxon>
        <taxon>Metazoa</taxon>
        <taxon>Spiralia</taxon>
        <taxon>Lophotrochozoa</taxon>
        <taxon>Mollusca</taxon>
        <taxon>Gastropoda</taxon>
        <taxon>Patellogastropoda</taxon>
        <taxon>Patelloidea</taxon>
        <taxon>Patellidae</taxon>
        <taxon>Patella</taxon>
    </lineage>
</organism>
<proteinExistence type="predicted"/>
<dbReference type="Proteomes" id="UP001347796">
    <property type="component" value="Unassembled WGS sequence"/>
</dbReference>
<keyword evidence="3" id="KW-1185">Reference proteome</keyword>
<protein>
    <submittedName>
        <fullName evidence="2">Uncharacterized protein</fullName>
    </submittedName>
</protein>
<evidence type="ECO:0000313" key="2">
    <source>
        <dbReference type="EMBL" id="KAK6179034.1"/>
    </source>
</evidence>
<accession>A0AAN8JNM0</accession>
<reference evidence="2 3" key="1">
    <citation type="submission" date="2024-01" db="EMBL/GenBank/DDBJ databases">
        <title>The genome of the rayed Mediterranean limpet Patella caerulea (Linnaeus, 1758).</title>
        <authorList>
            <person name="Anh-Thu Weber A."/>
            <person name="Halstead-Nussloch G."/>
        </authorList>
    </citation>
    <scope>NUCLEOTIDE SEQUENCE [LARGE SCALE GENOMIC DNA]</scope>
    <source>
        <strain evidence="2">AATW-2023a</strain>
        <tissue evidence="2">Whole specimen</tissue>
    </source>
</reference>